<feature type="domain" description="PPM-type phosphatase" evidence="5">
    <location>
        <begin position="23"/>
        <end position="275"/>
    </location>
</feature>
<dbReference type="Pfam" id="PF00481">
    <property type="entry name" value="PP2C"/>
    <property type="match status" value="1"/>
</dbReference>
<dbReference type="GO" id="GO:0046872">
    <property type="term" value="F:metal ion binding"/>
    <property type="evidence" value="ECO:0007669"/>
    <property type="project" value="UniProtKB-KW"/>
</dbReference>
<dbReference type="InterPro" id="IPR000222">
    <property type="entry name" value="PP2C_BS"/>
</dbReference>
<dbReference type="EC" id="3.1.3.16" evidence="6"/>
<dbReference type="VEuPathDB" id="TriTrypDB:TEOVI_000115600"/>
<evidence type="ECO:0000313" key="7">
    <source>
        <dbReference type="Proteomes" id="UP000195570"/>
    </source>
</evidence>
<accession>A0A1G4IC65</accession>
<dbReference type="PANTHER" id="PTHR47992">
    <property type="entry name" value="PROTEIN PHOSPHATASE"/>
    <property type="match status" value="1"/>
</dbReference>
<gene>
    <name evidence="6" type="ORF">TEOVI_000115600</name>
</gene>
<dbReference type="InterPro" id="IPR001932">
    <property type="entry name" value="PPM-type_phosphatase-like_dom"/>
</dbReference>
<dbReference type="EMBL" id="CZPT02001254">
    <property type="protein sequence ID" value="SCU69590.1"/>
    <property type="molecule type" value="Genomic_DNA"/>
</dbReference>
<evidence type="ECO:0000313" key="6">
    <source>
        <dbReference type="EMBL" id="SCU69590.1"/>
    </source>
</evidence>
<keyword evidence="2 4" id="KW-0378">Hydrolase</keyword>
<dbReference type="GeneID" id="92375096"/>
<keyword evidence="7" id="KW-1185">Reference proteome</keyword>
<dbReference type="PROSITE" id="PS01032">
    <property type="entry name" value="PPM_1"/>
    <property type="match status" value="1"/>
</dbReference>
<dbReference type="AlphaFoldDB" id="A0A1G4IC65"/>
<sequence length="408" mass="45599">MGVSLPKPVMTHLRERCGNDIFRCGSSCVNGYRESMEDAHLVYLQPSWGFFGVFDGHVNDNCSQFLEGAWRSALEKESMPMSDDRMKELTLAIDKEWMDKACDGGSTGTFFVGMKENNTVHLQVGNVGDSRVLVCVDGKARAMTEDHKPNNADERRRIEECGGRVESNRVDGSLAVSRAFGDRDYKANPSGGQLSQKVIALPDVTHVDVTWDSKDFAVLCCDGVFEGQFSNEEVVDFIKEQMEQTDDLGLIAGRVCEEAVNRGSRDNVSCVIVQFKSGKDYATAEHLEVVPGPFSVPRNGTFRKVYSLMAEKGGMTTQEVLEKRYDYLASLEDKTAHMEEWKGFKDGPPANLEGKERTEWFSELFEQYAAETPSDPRSDNMERIQMLQQQIGIPLPMLLSIMSGQSEE</sequence>
<dbReference type="InterPro" id="IPR036457">
    <property type="entry name" value="PPM-type-like_dom_sf"/>
</dbReference>
<dbReference type="FunFam" id="3.60.40.10:FF:000073">
    <property type="entry name" value="Putative phosphatase 2C"/>
    <property type="match status" value="1"/>
</dbReference>
<evidence type="ECO:0000256" key="1">
    <source>
        <dbReference type="ARBA" id="ARBA00022723"/>
    </source>
</evidence>
<dbReference type="SUPFAM" id="SSF81606">
    <property type="entry name" value="PP2C-like"/>
    <property type="match status" value="1"/>
</dbReference>
<keyword evidence="1" id="KW-0479">Metal-binding</keyword>
<proteinExistence type="inferred from homology"/>
<comment type="similarity">
    <text evidence="4">Belongs to the PP2C family.</text>
</comment>
<dbReference type="SMR" id="A0A1G4IC65"/>
<dbReference type="Proteomes" id="UP000195570">
    <property type="component" value="Unassembled WGS sequence"/>
</dbReference>
<comment type="caution">
    <text evidence="6">The sequence shown here is derived from an EMBL/GenBank/DDBJ whole genome shotgun (WGS) entry which is preliminary data.</text>
</comment>
<dbReference type="CDD" id="cd00143">
    <property type="entry name" value="PP2Cc"/>
    <property type="match status" value="1"/>
</dbReference>
<keyword evidence="3 4" id="KW-0904">Protein phosphatase</keyword>
<evidence type="ECO:0000256" key="4">
    <source>
        <dbReference type="RuleBase" id="RU003465"/>
    </source>
</evidence>
<dbReference type="InterPro" id="IPR015655">
    <property type="entry name" value="PP2C"/>
</dbReference>
<protein>
    <submittedName>
        <fullName evidence="6">Protein phosphatase 2C, putative</fullName>
        <ecNumber evidence="6">3.1.3.16</ecNumber>
    </submittedName>
</protein>
<reference evidence="6" key="1">
    <citation type="submission" date="2016-09" db="EMBL/GenBank/DDBJ databases">
        <authorList>
            <person name="Hebert L."/>
            <person name="Moumen B."/>
        </authorList>
    </citation>
    <scope>NUCLEOTIDE SEQUENCE [LARGE SCALE GENOMIC DNA]</scope>
    <source>
        <strain evidence="6">OVI</strain>
    </source>
</reference>
<dbReference type="SMART" id="SM00332">
    <property type="entry name" value="PP2Cc"/>
    <property type="match status" value="1"/>
</dbReference>
<organism evidence="6 7">
    <name type="scientific">Trypanosoma equiperdum</name>
    <dbReference type="NCBI Taxonomy" id="5694"/>
    <lineage>
        <taxon>Eukaryota</taxon>
        <taxon>Discoba</taxon>
        <taxon>Euglenozoa</taxon>
        <taxon>Kinetoplastea</taxon>
        <taxon>Metakinetoplastina</taxon>
        <taxon>Trypanosomatida</taxon>
        <taxon>Trypanosomatidae</taxon>
        <taxon>Trypanosoma</taxon>
    </lineage>
</organism>
<dbReference type="GO" id="GO:0004722">
    <property type="term" value="F:protein serine/threonine phosphatase activity"/>
    <property type="evidence" value="ECO:0007669"/>
    <property type="project" value="UniProtKB-EC"/>
</dbReference>
<dbReference type="PROSITE" id="PS51746">
    <property type="entry name" value="PPM_2"/>
    <property type="match status" value="1"/>
</dbReference>
<evidence type="ECO:0000256" key="3">
    <source>
        <dbReference type="ARBA" id="ARBA00022912"/>
    </source>
</evidence>
<evidence type="ECO:0000259" key="5">
    <source>
        <dbReference type="PROSITE" id="PS51746"/>
    </source>
</evidence>
<name>A0A1G4IC65_TRYEQ</name>
<evidence type="ECO:0000256" key="2">
    <source>
        <dbReference type="ARBA" id="ARBA00022801"/>
    </source>
</evidence>
<dbReference type="RefSeq" id="XP_067080538.1">
    <property type="nucleotide sequence ID" value="XM_067224437.1"/>
</dbReference>
<dbReference type="Gene3D" id="3.60.40.10">
    <property type="entry name" value="PPM-type phosphatase domain"/>
    <property type="match status" value="1"/>
</dbReference>